<evidence type="ECO:0000313" key="2">
    <source>
        <dbReference type="EMBL" id="MPC52172.1"/>
    </source>
</evidence>
<feature type="compositionally biased region" description="Polar residues" evidence="1">
    <location>
        <begin position="1"/>
        <end position="11"/>
    </location>
</feature>
<reference evidence="2 3" key="1">
    <citation type="submission" date="2019-05" db="EMBL/GenBank/DDBJ databases">
        <title>Another draft genome of Portunus trituberculatus and its Hox gene families provides insights of decapod evolution.</title>
        <authorList>
            <person name="Jeong J.-H."/>
            <person name="Song I."/>
            <person name="Kim S."/>
            <person name="Choi T."/>
            <person name="Kim D."/>
            <person name="Ryu S."/>
            <person name="Kim W."/>
        </authorList>
    </citation>
    <scope>NUCLEOTIDE SEQUENCE [LARGE SCALE GENOMIC DNA]</scope>
    <source>
        <tissue evidence="2">Muscle</tissue>
    </source>
</reference>
<sequence length="68" mass="7360">MKSPTPASESSYGDGAINVPRSDCSLGIDRRKGRKGHDSAQVFVSSVVMREAMLDFSPHSMCPVEHIP</sequence>
<organism evidence="2 3">
    <name type="scientific">Portunus trituberculatus</name>
    <name type="common">Swimming crab</name>
    <name type="synonym">Neptunus trituberculatus</name>
    <dbReference type="NCBI Taxonomy" id="210409"/>
    <lineage>
        <taxon>Eukaryota</taxon>
        <taxon>Metazoa</taxon>
        <taxon>Ecdysozoa</taxon>
        <taxon>Arthropoda</taxon>
        <taxon>Crustacea</taxon>
        <taxon>Multicrustacea</taxon>
        <taxon>Malacostraca</taxon>
        <taxon>Eumalacostraca</taxon>
        <taxon>Eucarida</taxon>
        <taxon>Decapoda</taxon>
        <taxon>Pleocyemata</taxon>
        <taxon>Brachyura</taxon>
        <taxon>Eubrachyura</taxon>
        <taxon>Portunoidea</taxon>
        <taxon>Portunidae</taxon>
        <taxon>Portuninae</taxon>
        <taxon>Portunus</taxon>
    </lineage>
</organism>
<gene>
    <name evidence="2" type="ORF">E2C01_046034</name>
</gene>
<dbReference type="EMBL" id="VSRR010010677">
    <property type="protein sequence ID" value="MPC52172.1"/>
    <property type="molecule type" value="Genomic_DNA"/>
</dbReference>
<feature type="region of interest" description="Disordered" evidence="1">
    <location>
        <begin position="1"/>
        <end position="38"/>
    </location>
</feature>
<evidence type="ECO:0000256" key="1">
    <source>
        <dbReference type="SAM" id="MobiDB-lite"/>
    </source>
</evidence>
<evidence type="ECO:0000313" key="3">
    <source>
        <dbReference type="Proteomes" id="UP000324222"/>
    </source>
</evidence>
<protein>
    <submittedName>
        <fullName evidence="2">Uncharacterized protein</fullName>
    </submittedName>
</protein>
<dbReference type="Proteomes" id="UP000324222">
    <property type="component" value="Unassembled WGS sequence"/>
</dbReference>
<name>A0A5B7FZV7_PORTR</name>
<proteinExistence type="predicted"/>
<accession>A0A5B7FZV7</accession>
<dbReference type="AlphaFoldDB" id="A0A5B7FZV7"/>
<comment type="caution">
    <text evidence="2">The sequence shown here is derived from an EMBL/GenBank/DDBJ whole genome shotgun (WGS) entry which is preliminary data.</text>
</comment>
<keyword evidence="3" id="KW-1185">Reference proteome</keyword>